<evidence type="ECO:0000256" key="2">
    <source>
        <dbReference type="ARBA" id="ARBA00023002"/>
    </source>
</evidence>
<dbReference type="AlphaFoldDB" id="A0A8J8B4B2"/>
<dbReference type="Pfam" id="PF25137">
    <property type="entry name" value="ADH_Fe_C"/>
    <property type="match status" value="1"/>
</dbReference>
<dbReference type="OrthoDB" id="57329at2157"/>
<feature type="domain" description="Fe-containing alcohol dehydrogenase-like C-terminal" evidence="5">
    <location>
        <begin position="191"/>
        <end position="384"/>
    </location>
</feature>
<evidence type="ECO:0000313" key="6">
    <source>
        <dbReference type="EMBL" id="MBR1368561.1"/>
    </source>
</evidence>
<protein>
    <submittedName>
        <fullName evidence="6">Alcohol dehydrogenase</fullName>
    </submittedName>
</protein>
<dbReference type="PANTHER" id="PTHR11496:SF102">
    <property type="entry name" value="ALCOHOL DEHYDROGENASE 4"/>
    <property type="match status" value="1"/>
</dbReference>
<comment type="similarity">
    <text evidence="1">Belongs to the iron-containing alcohol dehydrogenase family.</text>
</comment>
<dbReference type="GO" id="GO:0046872">
    <property type="term" value="F:metal ion binding"/>
    <property type="evidence" value="ECO:0007669"/>
    <property type="project" value="InterPro"/>
</dbReference>
<dbReference type="FunFam" id="3.40.50.1970:FF:000003">
    <property type="entry name" value="Alcohol dehydrogenase, iron-containing"/>
    <property type="match status" value="1"/>
</dbReference>
<dbReference type="InterPro" id="IPR001670">
    <property type="entry name" value="ADH_Fe/GldA"/>
</dbReference>
<dbReference type="PANTHER" id="PTHR11496">
    <property type="entry name" value="ALCOHOL DEHYDROGENASE"/>
    <property type="match status" value="1"/>
</dbReference>
<keyword evidence="3" id="KW-0520">NAD</keyword>
<dbReference type="Gene3D" id="3.40.50.1970">
    <property type="match status" value="1"/>
</dbReference>
<evidence type="ECO:0000256" key="1">
    <source>
        <dbReference type="ARBA" id="ARBA00007358"/>
    </source>
</evidence>
<dbReference type="Gene3D" id="1.20.1090.10">
    <property type="entry name" value="Dehydroquinate synthase-like - alpha domain"/>
    <property type="match status" value="1"/>
</dbReference>
<accession>A0A8J8B4B2</accession>
<proteinExistence type="inferred from homology"/>
<dbReference type="Pfam" id="PF00465">
    <property type="entry name" value="Fe-ADH"/>
    <property type="match status" value="1"/>
</dbReference>
<dbReference type="InterPro" id="IPR039697">
    <property type="entry name" value="Alcohol_dehydrogenase_Fe"/>
</dbReference>
<keyword evidence="7" id="KW-1185">Reference proteome</keyword>
<dbReference type="GO" id="GO:0004022">
    <property type="term" value="F:alcohol dehydrogenase (NAD+) activity"/>
    <property type="evidence" value="ECO:0007669"/>
    <property type="project" value="TreeGrafter"/>
</dbReference>
<reference evidence="6" key="1">
    <citation type="submission" date="2014-12" db="EMBL/GenBank/DDBJ databases">
        <authorList>
            <person name="Huang H.-H."/>
            <person name="Chen S.-C."/>
            <person name="Lai M.-C."/>
        </authorList>
    </citation>
    <scope>NUCLEOTIDE SEQUENCE</scope>
    <source>
        <strain evidence="6">K1F9705b</strain>
    </source>
</reference>
<dbReference type="SUPFAM" id="SSF56796">
    <property type="entry name" value="Dehydroquinate synthase-like"/>
    <property type="match status" value="1"/>
</dbReference>
<dbReference type="InterPro" id="IPR018211">
    <property type="entry name" value="ADH_Fe_CS"/>
</dbReference>
<dbReference type="CDD" id="cd17814">
    <property type="entry name" value="Fe-ADH-like"/>
    <property type="match status" value="1"/>
</dbReference>
<keyword evidence="2" id="KW-0560">Oxidoreductase</keyword>
<comment type="caution">
    <text evidence="6">The sequence shown here is derived from an EMBL/GenBank/DDBJ whole genome shotgun (WGS) entry which is preliminary data.</text>
</comment>
<dbReference type="EMBL" id="JWHL01000003">
    <property type="protein sequence ID" value="MBR1368561.1"/>
    <property type="molecule type" value="Genomic_DNA"/>
</dbReference>
<feature type="domain" description="Alcohol dehydrogenase iron-type/glycerol dehydrogenase GldA" evidence="4">
    <location>
        <begin position="13"/>
        <end position="179"/>
    </location>
</feature>
<dbReference type="PROSITE" id="PS00913">
    <property type="entry name" value="ADH_IRON_1"/>
    <property type="match status" value="1"/>
</dbReference>
<dbReference type="RefSeq" id="WP_211530192.1">
    <property type="nucleotide sequence ID" value="NZ_JWHL01000003.1"/>
</dbReference>
<evidence type="ECO:0000259" key="4">
    <source>
        <dbReference type="Pfam" id="PF00465"/>
    </source>
</evidence>
<name>A0A8J8B4B2_9EURY</name>
<sequence>MTIDTLRKFVMPEVIIGDGARNRAGLYLENYGIQHLLLVTDPGVIRAGWVDEISTLAEDHGVDLTVFDGVSENPRTDEVHAGAGLYHRAGCDGILAIGGGSPMDSAKGISILATNGGDIRGYEGVDQIRQMGPPLICIPTTAGSSADVSQFAILTDQAAKRKFAIISKMIIPDISLIDPALLATLPREFVAYSGFDALTHAIEAYVSTGSSPLTDLHACEAIQLIRTALPKAYRSRDDSSAALSMMLGSLHAGLAFSNASLGLVHAMGHAISGMYNLPHGEVNSLLLPYVIRHNFPAARERYNRIATMLGLPVGKIHENGPDAIIDAIRCLGEDVGITGTLGDRGMMSSHIPDLASSAVLDPCIVTNPNIPEREEVIALYEAAL</sequence>
<dbReference type="InterPro" id="IPR056798">
    <property type="entry name" value="ADH_Fe_C"/>
</dbReference>
<dbReference type="FunFam" id="1.20.1090.10:FF:000001">
    <property type="entry name" value="Aldehyde-alcohol dehydrogenase"/>
    <property type="match status" value="1"/>
</dbReference>
<evidence type="ECO:0000259" key="5">
    <source>
        <dbReference type="Pfam" id="PF25137"/>
    </source>
</evidence>
<gene>
    <name evidence="6" type="ORF">RJ53_03195</name>
</gene>
<evidence type="ECO:0000313" key="7">
    <source>
        <dbReference type="Proteomes" id="UP000730161"/>
    </source>
</evidence>
<dbReference type="Proteomes" id="UP000730161">
    <property type="component" value="Unassembled WGS sequence"/>
</dbReference>
<organism evidence="6 7">
    <name type="scientific">Methanocalculus chunghsingensis</name>
    <dbReference type="NCBI Taxonomy" id="156457"/>
    <lineage>
        <taxon>Archaea</taxon>
        <taxon>Methanobacteriati</taxon>
        <taxon>Methanobacteriota</taxon>
        <taxon>Stenosarchaea group</taxon>
        <taxon>Methanomicrobia</taxon>
        <taxon>Methanomicrobiales</taxon>
        <taxon>Methanocalculaceae</taxon>
        <taxon>Methanocalculus</taxon>
    </lineage>
</organism>
<evidence type="ECO:0000256" key="3">
    <source>
        <dbReference type="ARBA" id="ARBA00023027"/>
    </source>
</evidence>